<keyword evidence="3 7" id="KW-1133">Transmembrane helix</keyword>
<feature type="transmembrane region" description="Helical" evidence="7">
    <location>
        <begin position="404"/>
        <end position="425"/>
    </location>
</feature>
<comment type="subcellular location">
    <subcellularLocation>
        <location evidence="1">Cell membrane</location>
        <topology evidence="1">Multi-pass membrane protein</topology>
    </subcellularLocation>
</comment>
<feature type="transmembrane region" description="Helical" evidence="7">
    <location>
        <begin position="98"/>
        <end position="118"/>
    </location>
</feature>
<feature type="transmembrane region" description="Helical" evidence="7">
    <location>
        <begin position="431"/>
        <end position="456"/>
    </location>
</feature>
<organism evidence="9 10">
    <name type="scientific">Streptomyces spectabilis</name>
    <dbReference type="NCBI Taxonomy" id="68270"/>
    <lineage>
        <taxon>Bacteria</taxon>
        <taxon>Bacillati</taxon>
        <taxon>Actinomycetota</taxon>
        <taxon>Actinomycetes</taxon>
        <taxon>Kitasatosporales</taxon>
        <taxon>Streptomycetaceae</taxon>
        <taxon>Streptomyces</taxon>
    </lineage>
</organism>
<dbReference type="InterPro" id="IPR036259">
    <property type="entry name" value="MFS_trans_sf"/>
</dbReference>
<dbReference type="SUPFAM" id="SSF103473">
    <property type="entry name" value="MFS general substrate transporter"/>
    <property type="match status" value="1"/>
</dbReference>
<dbReference type="InterPro" id="IPR011701">
    <property type="entry name" value="MFS"/>
</dbReference>
<feature type="transmembrane region" description="Helical" evidence="7">
    <location>
        <begin position="502"/>
        <end position="522"/>
    </location>
</feature>
<keyword evidence="5" id="KW-0046">Antibiotic resistance</keyword>
<dbReference type="GO" id="GO:0046677">
    <property type="term" value="P:response to antibiotic"/>
    <property type="evidence" value="ECO:0007669"/>
    <property type="project" value="UniProtKB-KW"/>
</dbReference>
<dbReference type="Gene3D" id="1.20.1250.20">
    <property type="entry name" value="MFS general substrate transporter like domains"/>
    <property type="match status" value="1"/>
</dbReference>
<feature type="transmembrane region" description="Helical" evidence="7">
    <location>
        <begin position="339"/>
        <end position="360"/>
    </location>
</feature>
<dbReference type="PANTHER" id="PTHR42718:SF39">
    <property type="entry name" value="ACTINORHODIN TRANSPORTER-RELATED"/>
    <property type="match status" value="1"/>
</dbReference>
<keyword evidence="4 7" id="KW-0472">Membrane</keyword>
<protein>
    <submittedName>
        <fullName evidence="9">EmrB/QacA subfamily drug resistance transporter</fullName>
    </submittedName>
</protein>
<evidence type="ECO:0000259" key="8">
    <source>
        <dbReference type="PROSITE" id="PS50850"/>
    </source>
</evidence>
<dbReference type="Proteomes" id="UP000549009">
    <property type="component" value="Unassembled WGS sequence"/>
</dbReference>
<dbReference type="PRINTS" id="PR01036">
    <property type="entry name" value="TCRTETB"/>
</dbReference>
<feature type="region of interest" description="Disordered" evidence="6">
    <location>
        <begin position="246"/>
        <end position="265"/>
    </location>
</feature>
<proteinExistence type="predicted"/>
<evidence type="ECO:0000256" key="7">
    <source>
        <dbReference type="SAM" id="Phobius"/>
    </source>
</evidence>
<sequence length="540" mass="54058">MADTDVVAPAEPEPPAPPAPAPAAPPAAAGPHPETDPETATDPAPEREAGTGTDAGARRRDGLLLVVVMGGTFLAVMDGFIVNVALPAVRAGVGASFAQAELTVSGYLLAYGLFLVAGGRLGDLWGPRRLFLAGLALFTAASLACGLAASAPALIAFRAVQALGAALFYPQVLSVLQTAFTGRRQVRAFAMFGATIGGASVAGQLLGGLLLHADLFGLSWRPVFLLNVPLGLLLLLGAALTLPPARRPPHSTGRRGRRGGRGGRGAALDGTGTLLLAGTLVSLLVPLTLGHGAGWPVWSLVLPAAALPGAALFWRHERALARRGGQAVVDPGLFSGGRFGAGSALAVAFFAGNAGLFFLLTLHLQTVLGYGALRAGLCFMPLAVMFVLASLGAPRLQERIGPRLLVAGYALNAAGTLALLAAAVADRTHTAVLPACLAVIGFGQGLGVSPLFAAALEQVPARLAGAASGVLETAAQLGMALGVTLTGLAFAARGGGHPADPAAFGAGLAVAALLALTALALAPRLLHPAPGPARAPGPHR</sequence>
<evidence type="ECO:0000256" key="3">
    <source>
        <dbReference type="ARBA" id="ARBA00022989"/>
    </source>
</evidence>
<dbReference type="Pfam" id="PF07690">
    <property type="entry name" value="MFS_1"/>
    <property type="match status" value="1"/>
</dbReference>
<evidence type="ECO:0000256" key="5">
    <source>
        <dbReference type="ARBA" id="ARBA00023251"/>
    </source>
</evidence>
<feature type="compositionally biased region" description="Pro residues" evidence="6">
    <location>
        <begin position="11"/>
        <end position="25"/>
    </location>
</feature>
<dbReference type="PANTHER" id="PTHR42718">
    <property type="entry name" value="MAJOR FACILITATOR SUPERFAMILY MULTIDRUG TRANSPORTER MFSC"/>
    <property type="match status" value="1"/>
</dbReference>
<accession>A0A7W8B1J5</accession>
<evidence type="ECO:0000256" key="6">
    <source>
        <dbReference type="SAM" id="MobiDB-lite"/>
    </source>
</evidence>
<dbReference type="InterPro" id="IPR020846">
    <property type="entry name" value="MFS_dom"/>
</dbReference>
<feature type="transmembrane region" description="Helical" evidence="7">
    <location>
        <begin position="295"/>
        <end position="314"/>
    </location>
</feature>
<feature type="transmembrane region" description="Helical" evidence="7">
    <location>
        <begin position="63"/>
        <end position="86"/>
    </location>
</feature>
<evidence type="ECO:0000256" key="2">
    <source>
        <dbReference type="ARBA" id="ARBA00022692"/>
    </source>
</evidence>
<dbReference type="AlphaFoldDB" id="A0A7W8B1J5"/>
<dbReference type="GO" id="GO:0022857">
    <property type="term" value="F:transmembrane transporter activity"/>
    <property type="evidence" value="ECO:0007669"/>
    <property type="project" value="InterPro"/>
</dbReference>
<dbReference type="CDD" id="cd17321">
    <property type="entry name" value="MFS_MMR_MDR_like"/>
    <property type="match status" value="1"/>
</dbReference>
<keyword evidence="10" id="KW-1185">Reference proteome</keyword>
<dbReference type="PROSITE" id="PS50850">
    <property type="entry name" value="MFS"/>
    <property type="match status" value="1"/>
</dbReference>
<gene>
    <name evidence="9" type="ORF">FHS40_007082</name>
</gene>
<feature type="transmembrane region" description="Helical" evidence="7">
    <location>
        <begin position="223"/>
        <end position="245"/>
    </location>
</feature>
<evidence type="ECO:0000256" key="1">
    <source>
        <dbReference type="ARBA" id="ARBA00004651"/>
    </source>
</evidence>
<feature type="transmembrane region" description="Helical" evidence="7">
    <location>
        <begin position="188"/>
        <end position="211"/>
    </location>
</feature>
<reference evidence="9 10" key="1">
    <citation type="submission" date="2020-08" db="EMBL/GenBank/DDBJ databases">
        <title>Genomic Encyclopedia of Type Strains, Phase III (KMG-III): the genomes of soil and plant-associated and newly described type strains.</title>
        <authorList>
            <person name="Whitman W."/>
        </authorList>
    </citation>
    <scope>NUCLEOTIDE SEQUENCE [LARGE SCALE GENOMIC DNA]</scope>
    <source>
        <strain evidence="9 10">CECT 3146</strain>
    </source>
</reference>
<feature type="domain" description="Major facilitator superfamily (MFS) profile" evidence="8">
    <location>
        <begin position="64"/>
        <end position="526"/>
    </location>
</feature>
<keyword evidence="2 7" id="KW-0812">Transmembrane</keyword>
<name>A0A7W8B1J5_STRST</name>
<dbReference type="GO" id="GO:0005886">
    <property type="term" value="C:plasma membrane"/>
    <property type="evidence" value="ECO:0007669"/>
    <property type="project" value="UniProtKB-SubCell"/>
</dbReference>
<feature type="transmembrane region" description="Helical" evidence="7">
    <location>
        <begin position="155"/>
        <end position="176"/>
    </location>
</feature>
<dbReference type="EMBL" id="JACHJD010000016">
    <property type="protein sequence ID" value="MBB5107961.1"/>
    <property type="molecule type" value="Genomic_DNA"/>
</dbReference>
<evidence type="ECO:0000313" key="10">
    <source>
        <dbReference type="Proteomes" id="UP000549009"/>
    </source>
</evidence>
<feature type="compositionally biased region" description="Basic residues" evidence="6">
    <location>
        <begin position="247"/>
        <end position="261"/>
    </location>
</feature>
<dbReference type="Gene3D" id="1.20.1720.10">
    <property type="entry name" value="Multidrug resistance protein D"/>
    <property type="match status" value="1"/>
</dbReference>
<comment type="caution">
    <text evidence="9">The sequence shown here is derived from an EMBL/GenBank/DDBJ whole genome shotgun (WGS) entry which is preliminary data.</text>
</comment>
<feature type="region of interest" description="Disordered" evidence="6">
    <location>
        <begin position="1"/>
        <end position="55"/>
    </location>
</feature>
<feature type="transmembrane region" description="Helical" evidence="7">
    <location>
        <begin position="477"/>
        <end position="496"/>
    </location>
</feature>
<evidence type="ECO:0000256" key="4">
    <source>
        <dbReference type="ARBA" id="ARBA00023136"/>
    </source>
</evidence>
<feature type="transmembrane region" description="Helical" evidence="7">
    <location>
        <begin position="266"/>
        <end position="289"/>
    </location>
</feature>
<feature type="transmembrane region" description="Helical" evidence="7">
    <location>
        <begin position="372"/>
        <end position="392"/>
    </location>
</feature>
<dbReference type="RefSeq" id="WP_229879767.1">
    <property type="nucleotide sequence ID" value="NZ_BMSQ01000035.1"/>
</dbReference>
<evidence type="ECO:0000313" key="9">
    <source>
        <dbReference type="EMBL" id="MBB5107961.1"/>
    </source>
</evidence>
<feature type="transmembrane region" description="Helical" evidence="7">
    <location>
        <begin position="130"/>
        <end position="149"/>
    </location>
</feature>